<protein>
    <submittedName>
        <fullName evidence="2">Uncharacterized protein</fullName>
    </submittedName>
</protein>
<evidence type="ECO:0000313" key="2">
    <source>
        <dbReference type="EMBL" id="CAB3765268.1"/>
    </source>
</evidence>
<evidence type="ECO:0000256" key="1">
    <source>
        <dbReference type="SAM" id="MobiDB-lite"/>
    </source>
</evidence>
<organism evidence="2 3">
    <name type="scientific">Paraburkholderia solisilvae</name>
    <dbReference type="NCBI Taxonomy" id="624376"/>
    <lineage>
        <taxon>Bacteria</taxon>
        <taxon>Pseudomonadati</taxon>
        <taxon>Pseudomonadota</taxon>
        <taxon>Betaproteobacteria</taxon>
        <taxon>Burkholderiales</taxon>
        <taxon>Burkholderiaceae</taxon>
        <taxon>Paraburkholderia</taxon>
    </lineage>
</organism>
<dbReference type="RefSeq" id="WP_175113389.1">
    <property type="nucleotide sequence ID" value="NZ_CADIKF010000041.1"/>
</dbReference>
<name>A0A6J5EFE3_9BURK</name>
<keyword evidence="3" id="KW-1185">Reference proteome</keyword>
<sequence>MTTSLVGETAAIHPRQALTVPARPTLDPEPGRGSDASQDMTDVCFSMAPDDVLSSGLKLLFDQLL</sequence>
<dbReference type="AlphaFoldDB" id="A0A6J5EFE3"/>
<evidence type="ECO:0000313" key="3">
    <source>
        <dbReference type="Proteomes" id="UP000494329"/>
    </source>
</evidence>
<reference evidence="2 3" key="1">
    <citation type="submission" date="2020-04" db="EMBL/GenBank/DDBJ databases">
        <authorList>
            <person name="De Canck E."/>
        </authorList>
    </citation>
    <scope>NUCLEOTIDE SEQUENCE [LARGE SCALE GENOMIC DNA]</scope>
    <source>
        <strain evidence="2 3">LMG 29739</strain>
    </source>
</reference>
<gene>
    <name evidence="2" type="ORF">LMG29739_04543</name>
</gene>
<feature type="region of interest" description="Disordered" evidence="1">
    <location>
        <begin position="1"/>
        <end position="39"/>
    </location>
</feature>
<dbReference type="EMBL" id="CADIKF010000041">
    <property type="protein sequence ID" value="CAB3765268.1"/>
    <property type="molecule type" value="Genomic_DNA"/>
</dbReference>
<accession>A0A6J5EFE3</accession>
<dbReference type="Proteomes" id="UP000494329">
    <property type="component" value="Unassembled WGS sequence"/>
</dbReference>
<proteinExistence type="predicted"/>